<keyword evidence="3" id="KW-1185">Reference proteome</keyword>
<gene>
    <name evidence="2" type="ORF">F383_11177</name>
    <name evidence="1" type="ORF">F383_31577</name>
</gene>
<dbReference type="AlphaFoldDB" id="A0A0B0PZW3"/>
<dbReference type="EMBL" id="KN447555">
    <property type="protein sequence ID" value="KHG29026.1"/>
    <property type="molecule type" value="Genomic_DNA"/>
</dbReference>
<proteinExistence type="predicted"/>
<dbReference type="EMBL" id="KN431089">
    <property type="protein sequence ID" value="KHG25055.1"/>
    <property type="molecule type" value="Genomic_DNA"/>
</dbReference>
<dbReference type="Proteomes" id="UP000032142">
    <property type="component" value="Unassembled WGS sequence"/>
</dbReference>
<evidence type="ECO:0000313" key="3">
    <source>
        <dbReference type="Proteomes" id="UP000032142"/>
    </source>
</evidence>
<name>A0A0B0PZW3_GOSAR</name>
<evidence type="ECO:0000313" key="1">
    <source>
        <dbReference type="EMBL" id="KHG25055.1"/>
    </source>
</evidence>
<reference evidence="2" key="1">
    <citation type="submission" date="2014-09" db="EMBL/GenBank/DDBJ databases">
        <title>G. arboreum L. cv. AKA8401 A2 genome assembly version 1.0.</title>
        <authorList>
            <person name="Mudge J."/>
            <person name="Ramaraj T."/>
            <person name="Lindquist I.E."/>
            <person name="Bharti A.K."/>
            <person name="Sundararajan A."/>
            <person name="Cameron C.T."/>
            <person name="Woodward J.E."/>
            <person name="May G.D."/>
            <person name="Brubaker C."/>
            <person name="Broadhvest J."/>
            <person name="Wilkins T.A."/>
        </authorList>
    </citation>
    <scope>NUCLEOTIDE SEQUENCE</scope>
</reference>
<sequence>MVSKVGDDDDLVGLSIITVHEGPSSSRFLDAYLIRVLIEGKSCGD</sequence>
<evidence type="ECO:0000313" key="2">
    <source>
        <dbReference type="EMBL" id="KHG29026.1"/>
    </source>
</evidence>
<accession>A0A0B0PZW3</accession>
<reference evidence="3" key="2">
    <citation type="submission" date="2014-09" db="EMBL/GenBank/DDBJ databases">
        <authorList>
            <person name="Mudge J."/>
            <person name="Ramaraj T."/>
            <person name="Lindquist I.E."/>
            <person name="Bharti A.K."/>
            <person name="Sundararajan A."/>
            <person name="Cameron C.T."/>
            <person name="Woodward J.E."/>
            <person name="May G.D."/>
            <person name="Brubaker C."/>
            <person name="Broadhvest J."/>
            <person name="Wilkins T.A."/>
        </authorList>
    </citation>
    <scope>NUCLEOTIDE SEQUENCE</scope>
    <source>
        <strain evidence="3">cv. AKA8401</strain>
    </source>
</reference>
<protein>
    <submittedName>
        <fullName evidence="2">Uncharacterized protein</fullName>
    </submittedName>
</protein>
<organism evidence="2 3">
    <name type="scientific">Gossypium arboreum</name>
    <name type="common">Tree cotton</name>
    <name type="synonym">Gossypium nanking</name>
    <dbReference type="NCBI Taxonomy" id="29729"/>
    <lineage>
        <taxon>Eukaryota</taxon>
        <taxon>Viridiplantae</taxon>
        <taxon>Streptophyta</taxon>
        <taxon>Embryophyta</taxon>
        <taxon>Tracheophyta</taxon>
        <taxon>Spermatophyta</taxon>
        <taxon>Magnoliopsida</taxon>
        <taxon>eudicotyledons</taxon>
        <taxon>Gunneridae</taxon>
        <taxon>Pentapetalae</taxon>
        <taxon>rosids</taxon>
        <taxon>malvids</taxon>
        <taxon>Malvales</taxon>
        <taxon>Malvaceae</taxon>
        <taxon>Malvoideae</taxon>
        <taxon>Gossypium</taxon>
    </lineage>
</organism>